<dbReference type="Pfam" id="PF07238">
    <property type="entry name" value="PilZ"/>
    <property type="match status" value="1"/>
</dbReference>
<proteinExistence type="predicted"/>
<evidence type="ECO:0000313" key="3">
    <source>
        <dbReference type="Proteomes" id="UP000679992"/>
    </source>
</evidence>
<evidence type="ECO:0000313" key="2">
    <source>
        <dbReference type="EMBL" id="GIP55011.1"/>
    </source>
</evidence>
<dbReference type="SUPFAM" id="SSF141371">
    <property type="entry name" value="PilZ domain-like"/>
    <property type="match status" value="1"/>
</dbReference>
<dbReference type="Proteomes" id="UP000679992">
    <property type="component" value="Unassembled WGS sequence"/>
</dbReference>
<dbReference type="EMBL" id="BOSL01000015">
    <property type="protein sequence ID" value="GIP55011.1"/>
    <property type="molecule type" value="Genomic_DNA"/>
</dbReference>
<accession>A0ABQ4MG94</accession>
<dbReference type="RefSeq" id="WP_213656113.1">
    <property type="nucleotide sequence ID" value="NZ_BOSL01000015.1"/>
</dbReference>
<name>A0ABQ4MG94_9BACL</name>
<organism evidence="2 3">
    <name type="scientific">Paenibacillus vini</name>
    <dbReference type="NCBI Taxonomy" id="1476024"/>
    <lineage>
        <taxon>Bacteria</taxon>
        <taxon>Bacillati</taxon>
        <taxon>Bacillota</taxon>
        <taxon>Bacilli</taxon>
        <taxon>Bacillales</taxon>
        <taxon>Paenibacillaceae</taxon>
        <taxon>Paenibacillus</taxon>
    </lineage>
</organism>
<reference evidence="2 3" key="1">
    <citation type="submission" date="2021-03" db="EMBL/GenBank/DDBJ databases">
        <title>Antimicrobial resistance genes in bacteria isolated from Japanese honey, and their potential for conferring macrolide and lincosamide resistance in the American foulbrood pathogen Paenibacillus larvae.</title>
        <authorList>
            <person name="Okamoto M."/>
            <person name="Kumagai M."/>
            <person name="Kanamori H."/>
            <person name="Takamatsu D."/>
        </authorList>
    </citation>
    <scope>NUCLEOTIDE SEQUENCE [LARGE SCALE GENOMIC DNA]</scope>
    <source>
        <strain evidence="2 3">J42TS3</strain>
    </source>
</reference>
<evidence type="ECO:0000259" key="1">
    <source>
        <dbReference type="Pfam" id="PF07238"/>
    </source>
</evidence>
<protein>
    <recommendedName>
        <fullName evidence="1">PilZ domain-containing protein</fullName>
    </recommendedName>
</protein>
<gene>
    <name evidence="2" type="ORF">J42TS3_40460</name>
</gene>
<keyword evidence="3" id="KW-1185">Reference proteome</keyword>
<dbReference type="Gene3D" id="2.40.10.220">
    <property type="entry name" value="predicted glycosyltransferase like domains"/>
    <property type="match status" value="1"/>
</dbReference>
<sequence length="125" mass="14186">MNSRRNEPFRYTINPPMTCWIEIKSIDLKPVNSKLAEAELIDISKSGCRIQTGLNLHAAEHSIGAAVHFQLSEESYTFPGEIRWQNPHGPESFHYGLSLQLTVEEKEKINVELRALAAARRIVVM</sequence>
<feature type="domain" description="PilZ" evidence="1">
    <location>
        <begin position="35"/>
        <end position="109"/>
    </location>
</feature>
<dbReference type="InterPro" id="IPR009875">
    <property type="entry name" value="PilZ_domain"/>
</dbReference>
<comment type="caution">
    <text evidence="2">The sequence shown here is derived from an EMBL/GenBank/DDBJ whole genome shotgun (WGS) entry which is preliminary data.</text>
</comment>